<accession>A0A0A9FES9</accession>
<name>A0A0A9FES9_ARUDO</name>
<dbReference type="AlphaFoldDB" id="A0A0A9FES9"/>
<dbReference type="EMBL" id="GBRH01186356">
    <property type="protein sequence ID" value="JAE11540.1"/>
    <property type="molecule type" value="Transcribed_RNA"/>
</dbReference>
<reference evidence="1" key="2">
    <citation type="journal article" date="2015" name="Data Brief">
        <title>Shoot transcriptome of the giant reed, Arundo donax.</title>
        <authorList>
            <person name="Barrero R.A."/>
            <person name="Guerrero F.D."/>
            <person name="Moolhuijzen P."/>
            <person name="Goolsby J.A."/>
            <person name="Tidwell J."/>
            <person name="Bellgard S.E."/>
            <person name="Bellgard M.I."/>
        </authorList>
    </citation>
    <scope>NUCLEOTIDE SEQUENCE</scope>
    <source>
        <tissue evidence="1">Shoot tissue taken approximately 20 cm above the soil surface</tissue>
    </source>
</reference>
<protein>
    <submittedName>
        <fullName evidence="1">Uncharacterized protein</fullName>
    </submittedName>
</protein>
<organism evidence="1">
    <name type="scientific">Arundo donax</name>
    <name type="common">Giant reed</name>
    <name type="synonym">Donax arundinaceus</name>
    <dbReference type="NCBI Taxonomy" id="35708"/>
    <lineage>
        <taxon>Eukaryota</taxon>
        <taxon>Viridiplantae</taxon>
        <taxon>Streptophyta</taxon>
        <taxon>Embryophyta</taxon>
        <taxon>Tracheophyta</taxon>
        <taxon>Spermatophyta</taxon>
        <taxon>Magnoliopsida</taxon>
        <taxon>Liliopsida</taxon>
        <taxon>Poales</taxon>
        <taxon>Poaceae</taxon>
        <taxon>PACMAD clade</taxon>
        <taxon>Arundinoideae</taxon>
        <taxon>Arundineae</taxon>
        <taxon>Arundo</taxon>
    </lineage>
</organism>
<reference evidence="1" key="1">
    <citation type="submission" date="2014-09" db="EMBL/GenBank/DDBJ databases">
        <authorList>
            <person name="Magalhaes I.L.F."/>
            <person name="Oliveira U."/>
            <person name="Santos F.R."/>
            <person name="Vidigal T.H.D.A."/>
            <person name="Brescovit A.D."/>
            <person name="Santos A.J."/>
        </authorList>
    </citation>
    <scope>NUCLEOTIDE SEQUENCE</scope>
    <source>
        <tissue evidence="1">Shoot tissue taken approximately 20 cm above the soil surface</tissue>
    </source>
</reference>
<proteinExistence type="predicted"/>
<evidence type="ECO:0000313" key="1">
    <source>
        <dbReference type="EMBL" id="JAE11540.1"/>
    </source>
</evidence>
<sequence length="67" mass="7650">MAFALQLLARLHSFQTITHQITLGVLALPACLKQRYQQSKWSSGTSRCYFTQANGTFRRCPILYDVV</sequence>